<keyword evidence="2" id="KW-1185">Reference proteome</keyword>
<dbReference type="AlphaFoldDB" id="A0A9W6SX21"/>
<evidence type="ECO:0000313" key="1">
    <source>
        <dbReference type="EMBL" id="GME67876.1"/>
    </source>
</evidence>
<organism evidence="1 2">
    <name type="scientific">Candida boidinii</name>
    <name type="common">Yeast</name>
    <dbReference type="NCBI Taxonomy" id="5477"/>
    <lineage>
        <taxon>Eukaryota</taxon>
        <taxon>Fungi</taxon>
        <taxon>Dikarya</taxon>
        <taxon>Ascomycota</taxon>
        <taxon>Saccharomycotina</taxon>
        <taxon>Pichiomycetes</taxon>
        <taxon>Pichiales</taxon>
        <taxon>Pichiaceae</taxon>
        <taxon>Ogataea</taxon>
        <taxon>Ogataea/Candida clade</taxon>
    </lineage>
</organism>
<dbReference type="Proteomes" id="UP001165120">
    <property type="component" value="Unassembled WGS sequence"/>
</dbReference>
<proteinExistence type="predicted"/>
<name>A0A9W6SX21_CANBO</name>
<sequence length="547" mass="64571">MLTAHQPLPYLRSFNITSIKNIHTGTSQLQKTIKLESGNEISLKNYKNKRNSNILKVNQYLNDYKSKIDSWERSNNHLKNLEFNVNNFKFKNSFNFNKFPKISNDSTINSKIFKLYNTYTDPLSIDDLNRLQSWKNYYIRQQKKEEEKKLSLENKSPDEVEEELDILDLIPEVKIKDKQWLNLQEYNDDNNKNNKNQINVENLPSLFENNKELNEFKTDFENLLIIHKNKYYHKNFNKFLNDHKNLVTKNTSKFRFKKNDALIYYSKFLLSFKITNINKIKFSRYLSFISTDNESNWKDFELNLSNNLNNKNKTEVLEILSNVIDSKLPLTDEEILVFLKLKNSQSIDFKSLENFDLNVDHLNYLLSKCQNDNEFNTILEMFKNENKPNSFTISIIFSKLNEITGNDELKSKNLNNLLNLINLMKFEINSINFPNLIQILINLKKFNCVSNILEKLKSNNNIFVNSHDANSELNYSNHIIYNYVKSHIPKDEFDIEPNLETPLISHKISISPELNNYLQRNMPSDLYVQIPPAPEIPKTKYTARASV</sequence>
<dbReference type="EMBL" id="BSXN01000273">
    <property type="protein sequence ID" value="GME67876.1"/>
    <property type="molecule type" value="Genomic_DNA"/>
</dbReference>
<gene>
    <name evidence="1" type="ORF">Cboi02_000122900</name>
</gene>
<comment type="caution">
    <text evidence="1">The sequence shown here is derived from an EMBL/GenBank/DDBJ whole genome shotgun (WGS) entry which is preliminary data.</text>
</comment>
<evidence type="ECO:0000313" key="2">
    <source>
        <dbReference type="Proteomes" id="UP001165120"/>
    </source>
</evidence>
<protein>
    <submittedName>
        <fullName evidence="1">Unnamed protein product</fullName>
    </submittedName>
</protein>
<accession>A0A9W6SX21</accession>
<reference evidence="1" key="1">
    <citation type="submission" date="2023-04" db="EMBL/GenBank/DDBJ databases">
        <title>Candida boidinii NBRC 10035.</title>
        <authorList>
            <person name="Ichikawa N."/>
            <person name="Sato H."/>
            <person name="Tonouchi N."/>
        </authorList>
    </citation>
    <scope>NUCLEOTIDE SEQUENCE</scope>
    <source>
        <strain evidence="1">NBRC 10035</strain>
    </source>
</reference>